<keyword evidence="2" id="KW-1185">Reference proteome</keyword>
<evidence type="ECO:0000313" key="2">
    <source>
        <dbReference type="Proteomes" id="UP000031552"/>
    </source>
</evidence>
<dbReference type="STRING" id="1437425.CSEC_1410"/>
<dbReference type="OrthoDB" id="275336at2"/>
<protein>
    <recommendedName>
        <fullName evidence="3">N-acetyltransferase domain-containing protein</fullName>
    </recommendedName>
</protein>
<sequence>MNWLAKANTKEKNGKILIKDLFILEWVKTDILSPEILSFKKDLAPLAAEKISESELKFLKKYPNAASSELFLMACKPLLENGLEKANFQAIKNSIKDSVMQFYNADLSKFGEEVIKPLLNDLYFCVRLKSFDEKENLGFLLFSITPAMALGDVKVINFFMKEEVPSLLRKYLMGIIFEILPETKRIFLFARPTDLTALEIYAAMGFKEDENPFHDPSHKINHQNLKTFEYRAANSKILQKAFEDENVQLLL</sequence>
<reference evidence="1" key="1">
    <citation type="submission" date="2013-12" db="EMBL/GenBank/DDBJ databases">
        <authorList>
            <person name="Linke B."/>
        </authorList>
    </citation>
    <scope>NUCLEOTIDE SEQUENCE [LARGE SCALE GENOMIC DNA]</scope>
    <source>
        <strain evidence="1">CRIB-18</strain>
    </source>
</reference>
<dbReference type="Proteomes" id="UP000031552">
    <property type="component" value="Unassembled WGS sequence"/>
</dbReference>
<evidence type="ECO:0008006" key="3">
    <source>
        <dbReference type="Google" id="ProtNLM"/>
    </source>
</evidence>
<dbReference type="AlphaFoldDB" id="A0A090E070"/>
<dbReference type="RefSeq" id="WP_041017788.1">
    <property type="nucleotide sequence ID" value="NZ_CCEJ010000007.1"/>
</dbReference>
<comment type="caution">
    <text evidence="1">The sequence shown here is derived from an EMBL/GenBank/DDBJ whole genome shotgun (WGS) entry which is preliminary data.</text>
</comment>
<evidence type="ECO:0000313" key="1">
    <source>
        <dbReference type="EMBL" id="CDR34229.1"/>
    </source>
</evidence>
<accession>A0A090E070</accession>
<proteinExistence type="predicted"/>
<organism evidence="1 2">
    <name type="scientific">Candidatus Criblamydia sequanensis CRIB-18</name>
    <dbReference type="NCBI Taxonomy" id="1437425"/>
    <lineage>
        <taxon>Bacteria</taxon>
        <taxon>Pseudomonadati</taxon>
        <taxon>Chlamydiota</taxon>
        <taxon>Chlamydiia</taxon>
        <taxon>Parachlamydiales</taxon>
        <taxon>Candidatus Criblamydiaceae</taxon>
        <taxon>Candidatus Criblamydia</taxon>
    </lineage>
</organism>
<dbReference type="EMBL" id="CCEJ010000007">
    <property type="protein sequence ID" value="CDR34229.1"/>
    <property type="molecule type" value="Genomic_DNA"/>
</dbReference>
<gene>
    <name evidence="1" type="ORF">CSEC_1410</name>
</gene>
<reference evidence="1" key="2">
    <citation type="submission" date="2014-09" db="EMBL/GenBank/DDBJ databases">
        <title>Criblamydia sequanensis harbors a mega-plasmid encoding arsenite resistance.</title>
        <authorList>
            <person name="Bertelli C."/>
            <person name="Goesmann A."/>
            <person name="Greub G."/>
        </authorList>
    </citation>
    <scope>NUCLEOTIDE SEQUENCE [LARGE SCALE GENOMIC DNA]</scope>
    <source>
        <strain evidence="1">CRIB-18</strain>
    </source>
</reference>
<name>A0A090E070_9BACT</name>